<gene>
    <name evidence="2" type="primary">LOC141375502</name>
</gene>
<evidence type="ECO:0000313" key="1">
    <source>
        <dbReference type="Proteomes" id="UP000000437"/>
    </source>
</evidence>
<keyword evidence="1" id="KW-1185">Reference proteome</keyword>
<name>A0AC58G5V6_DANRE</name>
<evidence type="ECO:0000313" key="2">
    <source>
        <dbReference type="RefSeq" id="XP_073765111.1"/>
    </source>
</evidence>
<dbReference type="Proteomes" id="UP000000437">
    <property type="component" value="Chromosome 1"/>
</dbReference>
<dbReference type="RefSeq" id="XP_073765111.1">
    <property type="nucleotide sequence ID" value="XM_073909010.1"/>
</dbReference>
<sequence>MTAYSTENDGFYEKLGAILGVRPEEGLGQTAYHEKADFTRTVSTYAPHQADIKGGFYTLYVYTDIIDYQSVGFNIAKPHLKTAAKNIASEVISNVISRNRDERQQDGSGLMVMARKRMSKPPGVRRRGRTIKKKRTVKKTSLTCRKRKKTTAIEKNTYVEVPPLSAISDSSPLEFFIAGSGEEYIDLNNTLLHLRLKITKPNGGEIADPAKVALINYPAATIFSQVDVSLGDRLISQSSSTHPYRCIIESLINYDKDTLESTFSAGLFFKDTAGHMDVKDPLGNNQGLLKRSTYTSRSKIVDLMGPIHSDIFFQEKLMLNGVDIKIRMIRGKDEFCLMRSDDVAYKLKIVSASLFVKKVSVAPNVRLAHAQALLSTNAKYPIDRVCLKNFSIPEGARVSNQENLFLGTLPKSIVLGMTDNDAFTGSYDKNPFAFKHYDLEFLAIYVDGQQIPAKPLQPNFTDGSVVREFYQLITATGRHLKNHALSISRSEFARGYSLYAFNLTPDEDCGQHVSLIKSGNIRLEARFRQPLPNTINLIIYSVFDSIIEVSNRRQILVDYY</sequence>
<proteinExistence type="predicted"/>
<accession>A0AC58G5V6</accession>
<reference evidence="2" key="1">
    <citation type="submission" date="2025-08" db="UniProtKB">
        <authorList>
            <consortium name="RefSeq"/>
        </authorList>
    </citation>
    <scope>IDENTIFICATION</scope>
    <source>
        <strain evidence="2">Tuebingen</strain>
        <tissue evidence="2">Fibroblasts and whole tissue</tissue>
    </source>
</reference>
<organism evidence="1 2">
    <name type="scientific">Danio rerio</name>
    <name type="common">Zebrafish</name>
    <name type="synonym">Brachydanio rerio</name>
    <dbReference type="NCBI Taxonomy" id="7955"/>
    <lineage>
        <taxon>Eukaryota</taxon>
        <taxon>Metazoa</taxon>
        <taxon>Chordata</taxon>
        <taxon>Craniata</taxon>
        <taxon>Vertebrata</taxon>
        <taxon>Euteleostomi</taxon>
        <taxon>Actinopterygii</taxon>
        <taxon>Neopterygii</taxon>
        <taxon>Teleostei</taxon>
        <taxon>Ostariophysi</taxon>
        <taxon>Cypriniformes</taxon>
        <taxon>Danionidae</taxon>
        <taxon>Danioninae</taxon>
        <taxon>Danio</taxon>
    </lineage>
</organism>
<protein>
    <submittedName>
        <fullName evidence="2">Uncharacterized protein F54H12.2-like</fullName>
    </submittedName>
</protein>